<dbReference type="Gene3D" id="3.20.20.80">
    <property type="entry name" value="Glycosidases"/>
    <property type="match status" value="1"/>
</dbReference>
<sequence length="655" mass="73426">MKETMSARTPAELKELFESDTFARDTTCTGPLGPEYTLSGTRLRLWTPTAQSVCVNLYRKGNGGVCMGTLPLERGPQGVWSIYLPGDQHGRYYTFTVTVDGVSRETGDPYARAAGVNGTRSMIVDLARTAPSGWERDVRPVIPPEQRAVWEVSVRDFSQDAASGVRPAWRGKFMAFTQQGTTLHGDGIHPTCLNYLRRLGVKYVQLMPIFDFGSVDEAKPLLRQYNWGYDPTNYNVPEGSYSTDPTRGEVRIRECREMIAALHAAGIGVVMDVVYNHMYRNANPLNDTVPCYFFRQNEDGSFSNGSGCGNEFASERPMARRYMIDSILYWAQEYHIDGFRFDLMGLYDVETINAVRAALDALPGGRDILMYGEPWQGGGSQLHRYEANKANLAMLNDRIGIFCDDTRDTIKGGCFNAREPGYVEGRPDSFWDIGGAVAAWCRSDRLPPHAPSQIVSYVSAHDNFTLWDKLLLVRYEKPEFTAADSTALAQNRLAAGIYLTSFGLPFLQAGEEFARTKKGKENSYRSSPALNRLDWERAEKYHALVDYYRGLLALRARFPRLSSTDPHAPDALYFFSLEQPLVGWQLPAQWDDGAAWQALCVFYNPTEISKAVPLPVGRWQMLSDGISSSLWRGPARVYEHEAVLMPYSAAIFGQI</sequence>
<dbReference type="SUPFAM" id="SSF81296">
    <property type="entry name" value="E set domains"/>
    <property type="match status" value="1"/>
</dbReference>
<dbReference type="CDD" id="cd02860">
    <property type="entry name" value="E_set_Pullulanase"/>
    <property type="match status" value="1"/>
</dbReference>
<evidence type="ECO:0000259" key="3">
    <source>
        <dbReference type="SMART" id="SM00642"/>
    </source>
</evidence>
<dbReference type="CDD" id="cd11341">
    <property type="entry name" value="AmyAc_Pullulanase_LD-like"/>
    <property type="match status" value="1"/>
</dbReference>
<dbReference type="InterPro" id="IPR013780">
    <property type="entry name" value="Glyco_hydro_b"/>
</dbReference>
<dbReference type="InterPro" id="IPR017853">
    <property type="entry name" value="GH"/>
</dbReference>
<keyword evidence="2" id="KW-0624">Polysaccharide degradation</keyword>
<accession>A0A2A6ZD38</accession>
<dbReference type="InterPro" id="IPR004193">
    <property type="entry name" value="Glyco_hydro_13_N"/>
</dbReference>
<dbReference type="GO" id="GO:0004553">
    <property type="term" value="F:hydrolase activity, hydrolyzing O-glycosyl compounds"/>
    <property type="evidence" value="ECO:0007669"/>
    <property type="project" value="InterPro"/>
</dbReference>
<name>A0A2A6ZD38_9FIRM</name>
<dbReference type="SUPFAM" id="SSF51445">
    <property type="entry name" value="(Trans)glycosidases"/>
    <property type="match status" value="1"/>
</dbReference>
<keyword evidence="5" id="KW-1185">Reference proteome</keyword>
<dbReference type="SMART" id="SM00642">
    <property type="entry name" value="Aamy"/>
    <property type="match status" value="1"/>
</dbReference>
<evidence type="ECO:0000313" key="5">
    <source>
        <dbReference type="Proteomes" id="UP000220752"/>
    </source>
</evidence>
<dbReference type="Pfam" id="PF02922">
    <property type="entry name" value="CBM_48"/>
    <property type="match status" value="1"/>
</dbReference>
<dbReference type="AlphaFoldDB" id="A0A2A6ZD38"/>
<dbReference type="PANTHER" id="PTHR43002">
    <property type="entry name" value="GLYCOGEN DEBRANCHING ENZYME"/>
    <property type="match status" value="1"/>
</dbReference>
<reference evidence="4 5" key="1">
    <citation type="journal article" date="2017" name="Front. Microbiol.">
        <title>New Insights into the Diversity of the Genus Faecalibacterium.</title>
        <authorList>
            <person name="Benevides L."/>
            <person name="Burman S."/>
            <person name="Martin R."/>
            <person name="Robert V."/>
            <person name="Thomas M."/>
            <person name="Miquel S."/>
            <person name="Chain F."/>
            <person name="Sokol H."/>
            <person name="Bermudez-Humaran L.G."/>
            <person name="Morrison M."/>
            <person name="Langella P."/>
            <person name="Azevedo V.A."/>
            <person name="Chatel J.M."/>
            <person name="Soares S."/>
        </authorList>
    </citation>
    <scope>NUCLEOTIDE SEQUENCE [LARGE SCALE GENOMIC DNA]</scope>
    <source>
        <strain evidence="5">CNCM I-4540</strain>
    </source>
</reference>
<gene>
    <name evidence="4" type="primary">pulA</name>
    <name evidence="4" type="ORF">CGS46_04710</name>
</gene>
<dbReference type="Pfam" id="PF00128">
    <property type="entry name" value="Alpha-amylase"/>
    <property type="match status" value="1"/>
</dbReference>
<evidence type="ECO:0000256" key="1">
    <source>
        <dbReference type="ARBA" id="ARBA00008061"/>
    </source>
</evidence>
<proteinExistence type="inferred from homology"/>
<dbReference type="Gene3D" id="2.60.40.1180">
    <property type="entry name" value="Golgi alpha-mannosidase II"/>
    <property type="match status" value="1"/>
</dbReference>
<dbReference type="InterPro" id="IPR006047">
    <property type="entry name" value="GH13_cat_dom"/>
</dbReference>
<comment type="similarity">
    <text evidence="1">Belongs to the glycosyl hydrolase 13 family.</text>
</comment>
<keyword evidence="2" id="KW-0119">Carbohydrate metabolism</keyword>
<dbReference type="Gene3D" id="2.60.40.10">
    <property type="entry name" value="Immunoglobulins"/>
    <property type="match status" value="1"/>
</dbReference>
<dbReference type="GO" id="GO:0030245">
    <property type="term" value="P:cellulose catabolic process"/>
    <property type="evidence" value="ECO:0007669"/>
    <property type="project" value="UniProtKB-KW"/>
</dbReference>
<evidence type="ECO:0000313" key="4">
    <source>
        <dbReference type="EMBL" id="PDX59276.1"/>
    </source>
</evidence>
<dbReference type="NCBIfam" id="TIGR02104">
    <property type="entry name" value="pulA_typeI"/>
    <property type="match status" value="1"/>
</dbReference>
<feature type="domain" description="Glycosyl hydrolase family 13 catalytic" evidence="3">
    <location>
        <begin position="151"/>
        <end position="555"/>
    </location>
</feature>
<dbReference type="Proteomes" id="UP000220752">
    <property type="component" value="Unassembled WGS sequence"/>
</dbReference>
<dbReference type="EMBL" id="NMTQ01000020">
    <property type="protein sequence ID" value="PDX59276.1"/>
    <property type="molecule type" value="Genomic_DNA"/>
</dbReference>
<dbReference type="InterPro" id="IPR013783">
    <property type="entry name" value="Ig-like_fold"/>
</dbReference>
<evidence type="ECO:0000256" key="2">
    <source>
        <dbReference type="ARBA" id="ARBA00023001"/>
    </source>
</evidence>
<protein>
    <submittedName>
        <fullName evidence="4">Type I pullulanase</fullName>
    </submittedName>
</protein>
<comment type="caution">
    <text evidence="4">The sequence shown here is derived from an EMBL/GenBank/DDBJ whole genome shotgun (WGS) entry which is preliminary data.</text>
</comment>
<organism evidence="4 5">
    <name type="scientific">Faecalibacterium langellae</name>
    <dbReference type="NCBI Taxonomy" id="3435293"/>
    <lineage>
        <taxon>Bacteria</taxon>
        <taxon>Bacillati</taxon>
        <taxon>Bacillota</taxon>
        <taxon>Clostridia</taxon>
        <taxon>Eubacteriales</taxon>
        <taxon>Oscillospiraceae</taxon>
        <taxon>Faecalibacterium</taxon>
    </lineage>
</organism>
<keyword evidence="2" id="KW-0136">Cellulose degradation</keyword>
<dbReference type="InterPro" id="IPR014756">
    <property type="entry name" value="Ig_E-set"/>
</dbReference>
<dbReference type="InterPro" id="IPR011840">
    <property type="entry name" value="PulA_typeI"/>
</dbReference>